<dbReference type="AlphaFoldDB" id="A0A846WHJ3"/>
<sequence length="221" mass="24645">MAHFKSSSESWPQWTRPQLDATAELDEWRRHVTATEARHRARRPSHASSGTSGQWWSIPGWPSKTVETTRALPELGATLLALDEDSLSKDEARAWKVAVTPSPRVCEIASPGDWADLVDAYPLEVTASKRTDWYHTTGRDGRWFIPDWSEVVTEYDAVHFSVHGYLSTPGIAIPLGDNDCATVLAGWNPDATRWLDLAAIAVDGDPVEWSWDGDRWLPAPS</sequence>
<dbReference type="RefSeq" id="WP_138944092.1">
    <property type="nucleotide sequence ID" value="NZ_JAAXPC010000002.1"/>
</dbReference>
<feature type="region of interest" description="Disordered" evidence="1">
    <location>
        <begin position="35"/>
        <end position="54"/>
    </location>
</feature>
<accession>A0A846WHJ3</accession>
<evidence type="ECO:0000313" key="2">
    <source>
        <dbReference type="EMBL" id="NKY00928.1"/>
    </source>
</evidence>
<protein>
    <submittedName>
        <fullName evidence="2">Uncharacterized protein</fullName>
    </submittedName>
</protein>
<evidence type="ECO:0000313" key="3">
    <source>
        <dbReference type="Proteomes" id="UP000563898"/>
    </source>
</evidence>
<gene>
    <name evidence="2" type="ORF">HGA05_05020</name>
</gene>
<organism evidence="2 3">
    <name type="scientific">Gordonia polyisoprenivorans</name>
    <dbReference type="NCBI Taxonomy" id="84595"/>
    <lineage>
        <taxon>Bacteria</taxon>
        <taxon>Bacillati</taxon>
        <taxon>Actinomycetota</taxon>
        <taxon>Actinomycetes</taxon>
        <taxon>Mycobacteriales</taxon>
        <taxon>Gordoniaceae</taxon>
        <taxon>Gordonia</taxon>
    </lineage>
</organism>
<proteinExistence type="predicted"/>
<name>A0A846WHJ3_9ACTN</name>
<dbReference type="EMBL" id="JAAXPC010000002">
    <property type="protein sequence ID" value="NKY00928.1"/>
    <property type="molecule type" value="Genomic_DNA"/>
</dbReference>
<dbReference type="Proteomes" id="UP000563898">
    <property type="component" value="Unassembled WGS sequence"/>
</dbReference>
<reference evidence="2 3" key="1">
    <citation type="submission" date="2020-04" db="EMBL/GenBank/DDBJ databases">
        <title>MicrobeNet Type strains.</title>
        <authorList>
            <person name="Nicholson A.C."/>
        </authorList>
    </citation>
    <scope>NUCLEOTIDE SEQUENCE [LARGE SCALE GENOMIC DNA]</scope>
    <source>
        <strain evidence="2 3">ATCC BAA-14</strain>
    </source>
</reference>
<comment type="caution">
    <text evidence="2">The sequence shown here is derived from an EMBL/GenBank/DDBJ whole genome shotgun (WGS) entry which is preliminary data.</text>
</comment>
<evidence type="ECO:0000256" key="1">
    <source>
        <dbReference type="SAM" id="MobiDB-lite"/>
    </source>
</evidence>